<dbReference type="NCBIfam" id="NF047593">
    <property type="entry name" value="IS66_ISAeme5_TnpA"/>
    <property type="match status" value="1"/>
</dbReference>
<gene>
    <name evidence="2" type="ORF">SAMN02745724_05228</name>
</gene>
<evidence type="ECO:0000313" key="3">
    <source>
        <dbReference type="Proteomes" id="UP000198862"/>
    </source>
</evidence>
<feature type="region of interest" description="Disordered" evidence="1">
    <location>
        <begin position="38"/>
        <end position="62"/>
    </location>
</feature>
<name>A0A1I1UJY4_9GAMM</name>
<sequence length="81" mass="9102">MARRTLEDWQTIIEAQLASGLTIVKYCEQNKINPKTFSSRKATLKQRDAQPGTSEQNGFVQVQSDMKTSATIMFKTPHGTL</sequence>
<evidence type="ECO:0008006" key="4">
    <source>
        <dbReference type="Google" id="ProtNLM"/>
    </source>
</evidence>
<dbReference type="AlphaFoldDB" id="A0A1I1UJY4"/>
<feature type="non-terminal residue" evidence="2">
    <location>
        <position position="81"/>
    </location>
</feature>
<reference evidence="2 3" key="1">
    <citation type="submission" date="2016-10" db="EMBL/GenBank/DDBJ databases">
        <authorList>
            <person name="de Groot N.N."/>
        </authorList>
    </citation>
    <scope>NUCLEOTIDE SEQUENCE [LARGE SCALE GENOMIC DNA]</scope>
    <source>
        <strain evidence="2 3">DSM 6059</strain>
    </source>
</reference>
<protein>
    <recommendedName>
        <fullName evidence="4">Transposase</fullName>
    </recommendedName>
</protein>
<keyword evidence="3" id="KW-1185">Reference proteome</keyword>
<dbReference type="Proteomes" id="UP000198862">
    <property type="component" value="Unassembled WGS sequence"/>
</dbReference>
<proteinExistence type="predicted"/>
<organism evidence="2 3">
    <name type="scientific">Pseudoalteromonas denitrificans DSM 6059</name>
    <dbReference type="NCBI Taxonomy" id="1123010"/>
    <lineage>
        <taxon>Bacteria</taxon>
        <taxon>Pseudomonadati</taxon>
        <taxon>Pseudomonadota</taxon>
        <taxon>Gammaproteobacteria</taxon>
        <taxon>Alteromonadales</taxon>
        <taxon>Pseudoalteromonadaceae</taxon>
        <taxon>Pseudoalteromonas</taxon>
    </lineage>
</organism>
<dbReference type="EMBL" id="FOLO01000089">
    <property type="protein sequence ID" value="SFD69948.1"/>
    <property type="molecule type" value="Genomic_DNA"/>
</dbReference>
<evidence type="ECO:0000313" key="2">
    <source>
        <dbReference type="EMBL" id="SFD69948.1"/>
    </source>
</evidence>
<evidence type="ECO:0000256" key="1">
    <source>
        <dbReference type="SAM" id="MobiDB-lite"/>
    </source>
</evidence>
<feature type="compositionally biased region" description="Polar residues" evidence="1">
    <location>
        <begin position="51"/>
        <end position="62"/>
    </location>
</feature>
<accession>A0A1I1UJY4</accession>
<dbReference type="RefSeq" id="WP_425439339.1">
    <property type="nucleotide sequence ID" value="NZ_FOLO01000089.1"/>
</dbReference>